<evidence type="ECO:0000313" key="1">
    <source>
        <dbReference type="EMBL" id="OES44371.1"/>
    </source>
</evidence>
<sequence length="88" mass="10316">MKASPFKGLAFRLLTNARFRRRLPAANAHDPKKVTPFPIRPRFLKDKRFQSACFLTLSTLSKLAFLKGWLFYETFLDFMRMIEQAESS</sequence>
<dbReference type="AlphaFoldDB" id="A0A1E7DMS0"/>
<accession>A0A1E7DMS0</accession>
<reference evidence="1 2" key="1">
    <citation type="submission" date="2016-06" db="EMBL/GenBank/DDBJ databases">
        <title>Domibacillus iocasae genome sequencing.</title>
        <authorList>
            <person name="Verma A."/>
            <person name="Pal Y."/>
            <person name="Ojha A.K."/>
            <person name="Krishnamurthi S."/>
        </authorList>
    </citation>
    <scope>NUCLEOTIDE SEQUENCE [LARGE SCALE GENOMIC DNA]</scope>
    <source>
        <strain evidence="1 2">DSM 29979</strain>
    </source>
</reference>
<organism evidence="1 2">
    <name type="scientific">Domibacillus iocasae</name>
    <dbReference type="NCBI Taxonomy" id="1714016"/>
    <lineage>
        <taxon>Bacteria</taxon>
        <taxon>Bacillati</taxon>
        <taxon>Bacillota</taxon>
        <taxon>Bacilli</taxon>
        <taxon>Bacillales</taxon>
        <taxon>Bacillaceae</taxon>
        <taxon>Domibacillus</taxon>
    </lineage>
</organism>
<dbReference type="STRING" id="1714016.BA724_08800"/>
<evidence type="ECO:0000313" key="2">
    <source>
        <dbReference type="Proteomes" id="UP000095658"/>
    </source>
</evidence>
<protein>
    <submittedName>
        <fullName evidence="1">Uncharacterized protein</fullName>
    </submittedName>
</protein>
<proteinExistence type="predicted"/>
<dbReference type="Proteomes" id="UP000095658">
    <property type="component" value="Unassembled WGS sequence"/>
</dbReference>
<dbReference type="EMBL" id="MAMP01000022">
    <property type="protein sequence ID" value="OES44371.1"/>
    <property type="molecule type" value="Genomic_DNA"/>
</dbReference>
<gene>
    <name evidence="1" type="ORF">BA724_08800</name>
</gene>
<name>A0A1E7DMS0_9BACI</name>
<keyword evidence="2" id="KW-1185">Reference proteome</keyword>
<comment type="caution">
    <text evidence="1">The sequence shown here is derived from an EMBL/GenBank/DDBJ whole genome shotgun (WGS) entry which is preliminary data.</text>
</comment>